<proteinExistence type="predicted"/>
<sequence length="288" mass="30775">MFALSTAAAPFSGHERCQELITVLGLADLFESAEDPPLDVAPFQASRASYGHSFAYVIDPLQAIFQSLLDQSPALPSMQNTGVSVDDREELLLSCRYGDLDDVQLFVERFTAAALQDVRDDNGNTVLHMACANGHIGELAPVLRNLRSDPRKIATEILEYLLPVISPSLLSAQNASGSTALHWAALNAQLAAARKLVEFCGGPGIDLIDIKNNAGRSPLGEAEIAGWEEGAKWMVEVMRLDEAGKIADEGEAVDPSADIEVEIEDAEGQIARMSLGNPKPPAQASPPS</sequence>
<dbReference type="Proteomes" id="UP000814140">
    <property type="component" value="Unassembled WGS sequence"/>
</dbReference>
<name>A0ACB8T0D1_9AGAM</name>
<keyword evidence="2" id="KW-1185">Reference proteome</keyword>
<protein>
    <submittedName>
        <fullName evidence="1">Ankyrin</fullName>
    </submittedName>
</protein>
<reference evidence="1" key="2">
    <citation type="journal article" date="2022" name="New Phytol.">
        <title>Evolutionary transition to the ectomycorrhizal habit in the genomes of a hyperdiverse lineage of mushroom-forming fungi.</title>
        <authorList>
            <person name="Looney B."/>
            <person name="Miyauchi S."/>
            <person name="Morin E."/>
            <person name="Drula E."/>
            <person name="Courty P.E."/>
            <person name="Kohler A."/>
            <person name="Kuo A."/>
            <person name="LaButti K."/>
            <person name="Pangilinan J."/>
            <person name="Lipzen A."/>
            <person name="Riley R."/>
            <person name="Andreopoulos W."/>
            <person name="He G."/>
            <person name="Johnson J."/>
            <person name="Nolan M."/>
            <person name="Tritt A."/>
            <person name="Barry K.W."/>
            <person name="Grigoriev I.V."/>
            <person name="Nagy L.G."/>
            <person name="Hibbett D."/>
            <person name="Henrissat B."/>
            <person name="Matheny P.B."/>
            <person name="Labbe J."/>
            <person name="Martin F.M."/>
        </authorList>
    </citation>
    <scope>NUCLEOTIDE SEQUENCE</scope>
    <source>
        <strain evidence="1">HHB10654</strain>
    </source>
</reference>
<accession>A0ACB8T0D1</accession>
<evidence type="ECO:0000313" key="1">
    <source>
        <dbReference type="EMBL" id="KAI0061912.1"/>
    </source>
</evidence>
<organism evidence="1 2">
    <name type="scientific">Artomyces pyxidatus</name>
    <dbReference type="NCBI Taxonomy" id="48021"/>
    <lineage>
        <taxon>Eukaryota</taxon>
        <taxon>Fungi</taxon>
        <taxon>Dikarya</taxon>
        <taxon>Basidiomycota</taxon>
        <taxon>Agaricomycotina</taxon>
        <taxon>Agaricomycetes</taxon>
        <taxon>Russulales</taxon>
        <taxon>Auriscalpiaceae</taxon>
        <taxon>Artomyces</taxon>
    </lineage>
</organism>
<dbReference type="EMBL" id="MU277210">
    <property type="protein sequence ID" value="KAI0061912.1"/>
    <property type="molecule type" value="Genomic_DNA"/>
</dbReference>
<comment type="caution">
    <text evidence="1">The sequence shown here is derived from an EMBL/GenBank/DDBJ whole genome shotgun (WGS) entry which is preliminary data.</text>
</comment>
<reference evidence="1" key="1">
    <citation type="submission" date="2021-03" db="EMBL/GenBank/DDBJ databases">
        <authorList>
            <consortium name="DOE Joint Genome Institute"/>
            <person name="Ahrendt S."/>
            <person name="Looney B.P."/>
            <person name="Miyauchi S."/>
            <person name="Morin E."/>
            <person name="Drula E."/>
            <person name="Courty P.E."/>
            <person name="Chicoki N."/>
            <person name="Fauchery L."/>
            <person name="Kohler A."/>
            <person name="Kuo A."/>
            <person name="Labutti K."/>
            <person name="Pangilinan J."/>
            <person name="Lipzen A."/>
            <person name="Riley R."/>
            <person name="Andreopoulos W."/>
            <person name="He G."/>
            <person name="Johnson J."/>
            <person name="Barry K.W."/>
            <person name="Grigoriev I.V."/>
            <person name="Nagy L."/>
            <person name="Hibbett D."/>
            <person name="Henrissat B."/>
            <person name="Matheny P.B."/>
            <person name="Labbe J."/>
            <person name="Martin F."/>
        </authorList>
    </citation>
    <scope>NUCLEOTIDE SEQUENCE</scope>
    <source>
        <strain evidence="1">HHB10654</strain>
    </source>
</reference>
<gene>
    <name evidence="1" type="ORF">BV25DRAFT_1947224</name>
</gene>
<evidence type="ECO:0000313" key="2">
    <source>
        <dbReference type="Proteomes" id="UP000814140"/>
    </source>
</evidence>